<organism evidence="3 4">
    <name type="scientific">Heligmosomoides polygyrus</name>
    <name type="common">Parasitic roundworm</name>
    <dbReference type="NCBI Taxonomy" id="6339"/>
    <lineage>
        <taxon>Eukaryota</taxon>
        <taxon>Metazoa</taxon>
        <taxon>Ecdysozoa</taxon>
        <taxon>Nematoda</taxon>
        <taxon>Chromadorea</taxon>
        <taxon>Rhabditida</taxon>
        <taxon>Rhabditina</taxon>
        <taxon>Rhabditomorpha</taxon>
        <taxon>Strongyloidea</taxon>
        <taxon>Heligmosomidae</taxon>
        <taxon>Heligmosomoides</taxon>
    </lineage>
</organism>
<evidence type="ECO:0000313" key="4">
    <source>
        <dbReference type="WBParaSite" id="HPBE_0000256501-mRNA-1"/>
    </source>
</evidence>
<evidence type="ECO:0000313" key="2">
    <source>
        <dbReference type="EMBL" id="VDO26274.1"/>
    </source>
</evidence>
<dbReference type="PANTHER" id="PTHR46169:SF24">
    <property type="entry name" value="PROTEIN CBG26704"/>
    <property type="match status" value="1"/>
</dbReference>
<name>A0A183F8S3_HELPZ</name>
<dbReference type="AlphaFoldDB" id="A0A183F8S3"/>
<dbReference type="Pfam" id="PF05699">
    <property type="entry name" value="Dimer_Tnp_hAT"/>
    <property type="match status" value="1"/>
</dbReference>
<reference evidence="2 3" key="1">
    <citation type="submission" date="2018-11" db="EMBL/GenBank/DDBJ databases">
        <authorList>
            <consortium name="Pathogen Informatics"/>
        </authorList>
    </citation>
    <scope>NUCLEOTIDE SEQUENCE [LARGE SCALE GENOMIC DNA]</scope>
</reference>
<evidence type="ECO:0000259" key="1">
    <source>
        <dbReference type="Pfam" id="PF05699"/>
    </source>
</evidence>
<keyword evidence="3" id="KW-1185">Reference proteome</keyword>
<dbReference type="GO" id="GO:0005634">
    <property type="term" value="C:nucleus"/>
    <property type="evidence" value="ECO:0007669"/>
    <property type="project" value="TreeGrafter"/>
</dbReference>
<gene>
    <name evidence="2" type="ORF">HPBE_LOCUS2566</name>
</gene>
<dbReference type="GO" id="GO:0046983">
    <property type="term" value="F:protein dimerization activity"/>
    <property type="evidence" value="ECO:0007669"/>
    <property type="project" value="InterPro"/>
</dbReference>
<dbReference type="InterPro" id="IPR012337">
    <property type="entry name" value="RNaseH-like_sf"/>
</dbReference>
<evidence type="ECO:0000313" key="3">
    <source>
        <dbReference type="Proteomes" id="UP000050761"/>
    </source>
</evidence>
<dbReference type="InterPro" id="IPR008906">
    <property type="entry name" value="HATC_C_dom"/>
</dbReference>
<feature type="domain" description="HAT C-terminal dimerisation" evidence="1">
    <location>
        <begin position="140"/>
        <end position="180"/>
    </location>
</feature>
<dbReference type="WBParaSite" id="HPBE_0000256501-mRNA-1">
    <property type="protein sequence ID" value="HPBE_0000256501-mRNA-1"/>
    <property type="gene ID" value="HPBE_0000256501"/>
</dbReference>
<dbReference type="GO" id="GO:0006357">
    <property type="term" value="P:regulation of transcription by RNA polymerase II"/>
    <property type="evidence" value="ECO:0007669"/>
    <property type="project" value="TreeGrafter"/>
</dbReference>
<dbReference type="Proteomes" id="UP000050761">
    <property type="component" value="Unassembled WGS sequence"/>
</dbReference>
<accession>A0A3P7UST0</accession>
<protein>
    <submittedName>
        <fullName evidence="4">Dimer_Tnp_hAT domain-containing protein</fullName>
    </submittedName>
</protein>
<dbReference type="EMBL" id="UZAH01004119">
    <property type="protein sequence ID" value="VDO26274.1"/>
    <property type="molecule type" value="Genomic_DNA"/>
</dbReference>
<dbReference type="SUPFAM" id="SSF53098">
    <property type="entry name" value="Ribonuclease H-like"/>
    <property type="match status" value="1"/>
</dbReference>
<proteinExistence type="predicted"/>
<dbReference type="PANTHER" id="PTHR46169">
    <property type="entry name" value="DNA REPLICATION-RELATED ELEMENT FACTOR, ISOFORM A"/>
    <property type="match status" value="1"/>
</dbReference>
<dbReference type="OrthoDB" id="5845375at2759"/>
<accession>A0A183F8S3</accession>
<reference evidence="4" key="2">
    <citation type="submission" date="2019-09" db="UniProtKB">
        <authorList>
            <consortium name="WormBaseParasite"/>
        </authorList>
    </citation>
    <scope>IDENTIFICATION</scope>
</reference>
<sequence>FLSQTFGEAQRFGRCLLENTSKYFNAWLGDEFLQTAAFLDPRFAYLETIQPMKSWTNTMERFIAVQSSILAAKSPKDQVPRVEDWSHSSTSSSSVWEILREGREDSDVRATNTWSHSDGLRIELQHYGRLLLTSRPAFATDPLHWWRAYMNEFPQLASAAFEYLSTPATSVDCERLFRYGSETFCTL</sequence>
<dbReference type="InterPro" id="IPR052717">
    <property type="entry name" value="Vacuolar_transposase_reg"/>
</dbReference>